<evidence type="ECO:0000313" key="2">
    <source>
        <dbReference type="EMBL" id="GIJ25498.1"/>
    </source>
</evidence>
<gene>
    <name evidence="2" type="ORF">Vqi01_06600</name>
</gene>
<feature type="transmembrane region" description="Helical" evidence="1">
    <location>
        <begin position="137"/>
        <end position="157"/>
    </location>
</feature>
<keyword evidence="1" id="KW-0472">Membrane</keyword>
<comment type="caution">
    <text evidence="2">The sequence shown here is derived from an EMBL/GenBank/DDBJ whole genome shotgun (WGS) entry which is preliminary data.</text>
</comment>
<feature type="transmembrane region" description="Helical" evidence="1">
    <location>
        <begin position="67"/>
        <end position="89"/>
    </location>
</feature>
<evidence type="ECO:0008006" key="4">
    <source>
        <dbReference type="Google" id="ProtNLM"/>
    </source>
</evidence>
<dbReference type="Proteomes" id="UP000653076">
    <property type="component" value="Unassembled WGS sequence"/>
</dbReference>
<feature type="transmembrane region" description="Helical" evidence="1">
    <location>
        <begin position="163"/>
        <end position="180"/>
    </location>
</feature>
<feature type="transmembrane region" description="Helical" evidence="1">
    <location>
        <begin position="253"/>
        <end position="272"/>
    </location>
</feature>
<evidence type="ECO:0000256" key="1">
    <source>
        <dbReference type="SAM" id="Phobius"/>
    </source>
</evidence>
<name>A0ABQ4J5N8_9ACTN</name>
<protein>
    <recommendedName>
        <fullName evidence="4">Integral membrane protein</fullName>
    </recommendedName>
</protein>
<dbReference type="EMBL" id="BOPC01000009">
    <property type="protein sequence ID" value="GIJ25498.1"/>
    <property type="molecule type" value="Genomic_DNA"/>
</dbReference>
<keyword evidence="1" id="KW-1133">Transmembrane helix</keyword>
<feature type="transmembrane region" description="Helical" evidence="1">
    <location>
        <begin position="284"/>
        <end position="308"/>
    </location>
</feature>
<keyword evidence="3" id="KW-1185">Reference proteome</keyword>
<feature type="transmembrane region" description="Helical" evidence="1">
    <location>
        <begin position="221"/>
        <end position="241"/>
    </location>
</feature>
<organism evidence="2 3">
    <name type="scientific">Micromonospora qiuiae</name>
    <dbReference type="NCBI Taxonomy" id="502268"/>
    <lineage>
        <taxon>Bacteria</taxon>
        <taxon>Bacillati</taxon>
        <taxon>Actinomycetota</taxon>
        <taxon>Actinomycetes</taxon>
        <taxon>Micromonosporales</taxon>
        <taxon>Micromonosporaceae</taxon>
        <taxon>Micromonospora</taxon>
    </lineage>
</organism>
<sequence length="330" mass="34669">MTELERRYRRLLRAYPADYRRDRGDEIVGTYLDLAIAERRWPSLADAADLLRGGLRQRLRAAGATDLIPGVRLAGLLALTTAAFLAGFWAGVEPNGPNPEWNVPSFGPFVSVGVIAWFAWLAPALLMLFAPGRPTRAAIAVALLATAALPVVSGLAGSPRPPLYALAPQFALGVLALAVVDRLPLPARALPSVAALTGIGTSLLVIGQGTYWGWYGWTAEQVLPVTGTVLLVIALLLAIGLGMRRDGRGAWSVLALLTPVGLLNVHLLAGAVNGLTSGAPRPTYPTLLVTAVAVALIGPALLPAAVALRGRYDTGRARPIEPCPTCGARR</sequence>
<evidence type="ECO:0000313" key="3">
    <source>
        <dbReference type="Proteomes" id="UP000653076"/>
    </source>
</evidence>
<reference evidence="2 3" key="1">
    <citation type="submission" date="2021-01" db="EMBL/GenBank/DDBJ databases">
        <title>Whole genome shotgun sequence of Verrucosispora qiuiae NBRC 106684.</title>
        <authorList>
            <person name="Komaki H."/>
            <person name="Tamura T."/>
        </authorList>
    </citation>
    <scope>NUCLEOTIDE SEQUENCE [LARGE SCALE GENOMIC DNA]</scope>
    <source>
        <strain evidence="2 3">NBRC 106684</strain>
    </source>
</reference>
<feature type="transmembrane region" description="Helical" evidence="1">
    <location>
        <begin position="109"/>
        <end position="130"/>
    </location>
</feature>
<dbReference type="RefSeq" id="WP_204032826.1">
    <property type="nucleotide sequence ID" value="NZ_BOPC01000009.1"/>
</dbReference>
<keyword evidence="1" id="KW-0812">Transmembrane</keyword>
<accession>A0ABQ4J5N8</accession>
<proteinExistence type="predicted"/>
<feature type="transmembrane region" description="Helical" evidence="1">
    <location>
        <begin position="192"/>
        <end position="215"/>
    </location>
</feature>